<dbReference type="GO" id="GO:0051496">
    <property type="term" value="P:positive regulation of stress fiber assembly"/>
    <property type="evidence" value="ECO:0007669"/>
    <property type="project" value="TreeGrafter"/>
</dbReference>
<dbReference type="PANTHER" id="PTHR15551">
    <property type="entry name" value="LIM DOMAIN ONLY 7"/>
    <property type="match status" value="1"/>
</dbReference>
<feature type="region of interest" description="Disordered" evidence="5">
    <location>
        <begin position="1"/>
        <end position="29"/>
    </location>
</feature>
<feature type="region of interest" description="Disordered" evidence="5">
    <location>
        <begin position="248"/>
        <end position="466"/>
    </location>
</feature>
<feature type="compositionally biased region" description="Polar residues" evidence="5">
    <location>
        <begin position="178"/>
        <end position="192"/>
    </location>
</feature>
<feature type="region of interest" description="Disordered" evidence="5">
    <location>
        <begin position="1188"/>
        <end position="1258"/>
    </location>
</feature>
<feature type="non-terminal residue" evidence="7">
    <location>
        <position position="1"/>
    </location>
</feature>
<proteinExistence type="predicted"/>
<dbReference type="EMBL" id="GEBQ01022671">
    <property type="protein sequence ID" value="JAT17306.1"/>
    <property type="molecule type" value="Transcribed_RNA"/>
</dbReference>
<dbReference type="SMART" id="SM00132">
    <property type="entry name" value="LIM"/>
    <property type="match status" value="1"/>
</dbReference>
<keyword evidence="2 4" id="KW-0862">Zinc</keyword>
<evidence type="ECO:0000256" key="3">
    <source>
        <dbReference type="ARBA" id="ARBA00023038"/>
    </source>
</evidence>
<keyword evidence="1 4" id="KW-0479">Metal-binding</keyword>
<feature type="region of interest" description="Disordered" evidence="5">
    <location>
        <begin position="1085"/>
        <end position="1161"/>
    </location>
</feature>
<dbReference type="GO" id="GO:0051893">
    <property type="term" value="P:regulation of focal adhesion assembly"/>
    <property type="evidence" value="ECO:0007669"/>
    <property type="project" value="TreeGrafter"/>
</dbReference>
<feature type="region of interest" description="Disordered" evidence="5">
    <location>
        <begin position="884"/>
        <end position="934"/>
    </location>
</feature>
<feature type="region of interest" description="Disordered" evidence="5">
    <location>
        <begin position="784"/>
        <end position="821"/>
    </location>
</feature>
<evidence type="ECO:0000256" key="4">
    <source>
        <dbReference type="PROSITE-ProRule" id="PRU00125"/>
    </source>
</evidence>
<dbReference type="PROSITE" id="PS50023">
    <property type="entry name" value="LIM_DOMAIN_2"/>
    <property type="match status" value="1"/>
</dbReference>
<feature type="compositionally biased region" description="Basic and acidic residues" evidence="5">
    <location>
        <begin position="1"/>
        <end position="23"/>
    </location>
</feature>
<dbReference type="InterPro" id="IPR001781">
    <property type="entry name" value="Znf_LIM"/>
</dbReference>
<feature type="compositionally biased region" description="Polar residues" evidence="5">
    <location>
        <begin position="325"/>
        <end position="363"/>
    </location>
</feature>
<dbReference type="InterPro" id="IPR031865">
    <property type="entry name" value="DUF4757"/>
</dbReference>
<feature type="region of interest" description="Disordered" evidence="5">
    <location>
        <begin position="481"/>
        <end position="511"/>
    </location>
</feature>
<feature type="compositionally biased region" description="Polar residues" evidence="5">
    <location>
        <begin position="624"/>
        <end position="657"/>
    </location>
</feature>
<dbReference type="PANTHER" id="PTHR15551:SF3">
    <property type="entry name" value="LIM AND CALPONIN HOMOLOGY DOMAINS-CONTAINING PROTEIN 1"/>
    <property type="match status" value="1"/>
</dbReference>
<reference evidence="7" key="1">
    <citation type="submission" date="2015-11" db="EMBL/GenBank/DDBJ databases">
        <title>De novo transcriptome assembly of four potential Pierce s Disease insect vectors from Arizona vineyards.</title>
        <authorList>
            <person name="Tassone E.E."/>
        </authorList>
    </citation>
    <scope>NUCLEOTIDE SEQUENCE</scope>
</reference>
<evidence type="ECO:0000259" key="6">
    <source>
        <dbReference type="PROSITE" id="PS50023"/>
    </source>
</evidence>
<feature type="compositionally biased region" description="Basic and acidic residues" evidence="5">
    <location>
        <begin position="248"/>
        <end position="258"/>
    </location>
</feature>
<dbReference type="Gene3D" id="2.10.110.10">
    <property type="entry name" value="Cysteine Rich Protein"/>
    <property type="match status" value="1"/>
</dbReference>
<dbReference type="GO" id="GO:0001725">
    <property type="term" value="C:stress fiber"/>
    <property type="evidence" value="ECO:0007669"/>
    <property type="project" value="TreeGrafter"/>
</dbReference>
<feature type="compositionally biased region" description="Polar residues" evidence="5">
    <location>
        <begin position="1138"/>
        <end position="1152"/>
    </location>
</feature>
<feature type="compositionally biased region" description="Low complexity" evidence="5">
    <location>
        <begin position="1218"/>
        <end position="1235"/>
    </location>
</feature>
<feature type="region of interest" description="Disordered" evidence="5">
    <location>
        <begin position="109"/>
        <end position="214"/>
    </location>
</feature>
<gene>
    <name evidence="7" type="ORF">g.36062</name>
</gene>
<accession>A0A1B6L0V7</accession>
<dbReference type="Pfam" id="PF15949">
    <property type="entry name" value="DUF4757"/>
    <property type="match status" value="1"/>
</dbReference>
<dbReference type="GO" id="GO:0046872">
    <property type="term" value="F:metal ion binding"/>
    <property type="evidence" value="ECO:0007669"/>
    <property type="project" value="UniProtKB-KW"/>
</dbReference>
<feature type="compositionally biased region" description="Basic and acidic residues" evidence="5">
    <location>
        <begin position="885"/>
        <end position="901"/>
    </location>
</feature>
<feature type="region of interest" description="Disordered" evidence="5">
    <location>
        <begin position="619"/>
        <end position="657"/>
    </location>
</feature>
<dbReference type="CDD" id="cd08368">
    <property type="entry name" value="LIM"/>
    <property type="match status" value="1"/>
</dbReference>
<organism evidence="7">
    <name type="scientific">Graphocephala atropunctata</name>
    <dbReference type="NCBI Taxonomy" id="36148"/>
    <lineage>
        <taxon>Eukaryota</taxon>
        <taxon>Metazoa</taxon>
        <taxon>Ecdysozoa</taxon>
        <taxon>Arthropoda</taxon>
        <taxon>Hexapoda</taxon>
        <taxon>Insecta</taxon>
        <taxon>Pterygota</taxon>
        <taxon>Neoptera</taxon>
        <taxon>Paraneoptera</taxon>
        <taxon>Hemiptera</taxon>
        <taxon>Auchenorrhyncha</taxon>
        <taxon>Membracoidea</taxon>
        <taxon>Cicadellidae</taxon>
        <taxon>Cicadellinae</taxon>
        <taxon>Cicadellini</taxon>
        <taxon>Graphocephala</taxon>
    </lineage>
</organism>
<protein>
    <recommendedName>
        <fullName evidence="6">LIM zinc-binding domain-containing protein</fullName>
    </recommendedName>
</protein>
<feature type="region of interest" description="Disordered" evidence="5">
    <location>
        <begin position="1272"/>
        <end position="1303"/>
    </location>
</feature>
<evidence type="ECO:0000256" key="5">
    <source>
        <dbReference type="SAM" id="MobiDB-lite"/>
    </source>
</evidence>
<feature type="domain" description="LIM zinc-binding" evidence="6">
    <location>
        <begin position="1313"/>
        <end position="1379"/>
    </location>
</feature>
<dbReference type="PROSITE" id="PS00478">
    <property type="entry name" value="LIM_DOMAIN_1"/>
    <property type="match status" value="1"/>
</dbReference>
<name>A0A1B6L0V7_9HEMI</name>
<feature type="compositionally biased region" description="Pro residues" evidence="5">
    <location>
        <begin position="1196"/>
        <end position="1208"/>
    </location>
</feature>
<feature type="compositionally biased region" description="Low complexity" evidence="5">
    <location>
        <begin position="120"/>
        <end position="132"/>
    </location>
</feature>
<sequence>RFAQEQLKKAEEVKKVKPEKRDEAEDWQSNLDNWKVSRRKRQEHIIERVVEVKKLELEEHDRNRRRSKTFNEMLEDRNSKGRKTSLPVYQDDDNDLSELGLSIHKTNGEDSVFFEGKDPASSSDDVSSACSSGINGEKGSVNGHSQREPSSEQEEYTYERAIQNYVNFTESRVRGRSLTPSESESSKLTNGLSKKSSPPVPAKPRRGSCKIEEKLSELEEIKKKSMSTNDLTENTKRPLSVPKVDILKRREMFEKSQEEETPNVKSRLSGDFGSSKSIRDRVSSLGKPAEEIQNVKKTNRLSAEISVKDRLSNIEKQKSIESAPPKSNTSQNDNKAITNSVKDRLSSLQKMSSASEQKQTNKPSPVIITKVELKEKSPPKQTITKETVPLRVTENNEKNRTIESNSERKDRSSVNGTQKEEEINEEELREKSTLSPTEDIYESKRQQHYRHRSLDSLDVDSNDGVGNESFERVQSLEDLDFCRNYPPSSVSGDTDREDSGIHTADVSSSVSQADDCDLHLDSEFHQQPTILEEINKNPDRADLTSDLIVKQINRINVSDSAVEIPAELLPGREVTENSCGFLKLPLRLDCDPLPVILESPSEPFPPTIMMEPPVTKVSLPPPSESSHAINPSRANVTTNAESDSNSVDNSETVNTNGGQCNLTLSMGGGETSVANSVPVLSPSPVEILHDRQSGAMEITQAIDLGQLSLPLPNPAVSVTTEYKFEPSEKLEGVHHLSALTVNVTKPDPTCPIMPIDSHTLGMPIFPDTDTNKLIESIEVVFPLSPSTLEPPKEKPPPPPTEISDDDDTTDTSNKSVSLRRLDSTKRIKKEIRQKRSSFLGIEGSNDDYLEPELELVRRPPDISSFLAEEKRLEQLLYRQSICSESESRDSGVELEKHHDDLPWSPHPGHHSRDNSETYANTSTTSEEEEIVKKEREIIEMLEREEINRYTTTGQDQDNIGEKLAERLRELEAEKSRLEWEREEELSRRKAEEAVRAEQQNRIQARELELCKQENTQAVPELDKNMELLMAERERLEVEQASLARQRDVLLQQQYNRSMTDVRMSEPAVAPSYRRSMQDLRVPEPAITCYRQPAEPPTTSPSDNRRSMPDLAAQPRRPPPPIPPAKPLIIPRTQDKRTPSPSTQQMTRQTLQALSAAPKPRLNDNWVQAKRKPNNYQHWLIQEAEQRRITEHHQRQAPPPRRPVPPPPQQNGSSGGSWGSSSSSSSGQYTNWQPVGGQWGAPPPPPSQPQPQRSDKPLPDSIIQTLTQRVQHRLHTADPNNNRRRIEQSPVIEHRAPAPASDSQEKMLSVSGKKKCSHCGDELGRGAAMIIESLRLFYHIDCFKCCVCCVQLGDGLMGTDVRVRNNKLHCHNCYSSDDGVKFSCV</sequence>
<feature type="compositionally biased region" description="Basic and acidic residues" evidence="5">
    <location>
        <begin position="306"/>
        <end position="319"/>
    </location>
</feature>
<evidence type="ECO:0000256" key="1">
    <source>
        <dbReference type="ARBA" id="ARBA00022723"/>
    </source>
</evidence>
<keyword evidence="3 4" id="KW-0440">LIM domain</keyword>
<evidence type="ECO:0000313" key="7">
    <source>
        <dbReference type="EMBL" id="JAT17306.1"/>
    </source>
</evidence>
<feature type="compositionally biased region" description="Basic and acidic residues" evidence="5">
    <location>
        <begin position="1283"/>
        <end position="1295"/>
    </location>
</feature>
<feature type="compositionally biased region" description="Basic and acidic residues" evidence="5">
    <location>
        <begin position="394"/>
        <end position="432"/>
    </location>
</feature>
<feature type="compositionally biased region" description="Pro residues" evidence="5">
    <location>
        <begin position="1115"/>
        <end position="1125"/>
    </location>
</feature>
<dbReference type="GO" id="GO:0032034">
    <property type="term" value="F:myosin II head/neck binding"/>
    <property type="evidence" value="ECO:0007669"/>
    <property type="project" value="TreeGrafter"/>
</dbReference>
<feature type="compositionally biased region" description="Basic and acidic residues" evidence="5">
    <location>
        <begin position="277"/>
        <end position="294"/>
    </location>
</feature>
<evidence type="ECO:0000256" key="2">
    <source>
        <dbReference type="ARBA" id="ARBA00022833"/>
    </source>
</evidence>
<feature type="region of interest" description="Disordered" evidence="5">
    <location>
        <begin position="57"/>
        <end position="93"/>
    </location>
</feature>